<name>A0A2I7N5J0_9NEIS</name>
<reference evidence="9" key="1">
    <citation type="submission" date="2017-11" db="EMBL/GenBank/DDBJ databases">
        <authorList>
            <person name="Chan K.G."/>
            <person name="Lee L.S."/>
        </authorList>
    </citation>
    <scope>NUCLEOTIDE SEQUENCE [LARGE SCALE GENOMIC DNA]</scope>
    <source>
        <strain evidence="9">DSM 100970</strain>
    </source>
</reference>
<dbReference type="PANTHER" id="PTHR43568:SF1">
    <property type="entry name" value="P PROTEIN"/>
    <property type="match status" value="1"/>
</dbReference>
<feature type="transmembrane region" description="Helical" evidence="6">
    <location>
        <begin position="275"/>
        <end position="296"/>
    </location>
</feature>
<evidence type="ECO:0000256" key="6">
    <source>
        <dbReference type="SAM" id="Phobius"/>
    </source>
</evidence>
<dbReference type="Pfam" id="PF03600">
    <property type="entry name" value="CitMHS"/>
    <property type="match status" value="1"/>
</dbReference>
<feature type="transmembrane region" description="Helical" evidence="6">
    <location>
        <begin position="149"/>
        <end position="172"/>
    </location>
</feature>
<feature type="transmembrane region" description="Helical" evidence="6">
    <location>
        <begin position="242"/>
        <end position="263"/>
    </location>
</feature>
<evidence type="ECO:0000256" key="1">
    <source>
        <dbReference type="ARBA" id="ARBA00004141"/>
    </source>
</evidence>
<evidence type="ECO:0000313" key="9">
    <source>
        <dbReference type="Proteomes" id="UP000236655"/>
    </source>
</evidence>
<feature type="transmembrane region" description="Helical" evidence="6">
    <location>
        <begin position="351"/>
        <end position="369"/>
    </location>
</feature>
<feature type="transmembrane region" description="Helical" evidence="6">
    <location>
        <begin position="35"/>
        <end position="58"/>
    </location>
</feature>
<comment type="subcellular location">
    <subcellularLocation>
        <location evidence="1">Membrane</location>
        <topology evidence="1">Multi-pass membrane protein</topology>
    </subcellularLocation>
</comment>
<keyword evidence="5 6" id="KW-0472">Membrane</keyword>
<dbReference type="InterPro" id="IPR004680">
    <property type="entry name" value="Cit_transptr-like_dom"/>
</dbReference>
<dbReference type="Proteomes" id="UP000236655">
    <property type="component" value="Chromosome"/>
</dbReference>
<keyword evidence="2" id="KW-0813">Transport</keyword>
<evidence type="ECO:0000256" key="3">
    <source>
        <dbReference type="ARBA" id="ARBA00022692"/>
    </source>
</evidence>
<feature type="transmembrane region" description="Helical" evidence="6">
    <location>
        <begin position="79"/>
        <end position="107"/>
    </location>
</feature>
<dbReference type="GO" id="GO:0016020">
    <property type="term" value="C:membrane"/>
    <property type="evidence" value="ECO:0007669"/>
    <property type="project" value="UniProtKB-SubCell"/>
</dbReference>
<proteinExistence type="predicted"/>
<evidence type="ECO:0000313" key="8">
    <source>
        <dbReference type="EMBL" id="AUR51691.1"/>
    </source>
</evidence>
<dbReference type="InterPro" id="IPR051475">
    <property type="entry name" value="Diverse_Ion_Transporter"/>
</dbReference>
<dbReference type="OrthoDB" id="3177666at2"/>
<dbReference type="RefSeq" id="WP_102950990.1">
    <property type="nucleotide sequence ID" value="NZ_CP024847.1"/>
</dbReference>
<protein>
    <submittedName>
        <fullName evidence="8">Anion transporter</fullName>
    </submittedName>
</protein>
<dbReference type="PANTHER" id="PTHR43568">
    <property type="entry name" value="P PROTEIN"/>
    <property type="match status" value="1"/>
</dbReference>
<evidence type="ECO:0000259" key="7">
    <source>
        <dbReference type="Pfam" id="PF03600"/>
    </source>
</evidence>
<accession>A0A2I7N5J0</accession>
<dbReference type="EMBL" id="CP024847">
    <property type="protein sequence ID" value="AUR51691.1"/>
    <property type="molecule type" value="Genomic_DNA"/>
</dbReference>
<feature type="transmembrane region" description="Helical" evidence="6">
    <location>
        <begin position="193"/>
        <end position="210"/>
    </location>
</feature>
<keyword evidence="9" id="KW-1185">Reference proteome</keyword>
<feature type="transmembrane region" description="Helical" evidence="6">
    <location>
        <begin position="12"/>
        <end position="29"/>
    </location>
</feature>
<evidence type="ECO:0000256" key="5">
    <source>
        <dbReference type="ARBA" id="ARBA00023136"/>
    </source>
</evidence>
<feature type="transmembrane region" description="Helical" evidence="6">
    <location>
        <begin position="216"/>
        <end position="235"/>
    </location>
</feature>
<gene>
    <name evidence="8" type="ORF">CUN60_05080</name>
</gene>
<keyword evidence="4 6" id="KW-1133">Transmembrane helix</keyword>
<sequence length="370" mass="42192">MEYIWKITKNNLLTSILLIAALISSFWGLPKADYINWQVIALLFNLMIVVAVFQRYKLLDLIAVKILNLASNEKNLTRIMLLLSAISAMFITNDVALITFVPITLLISLKININTIRIIVLQTIAANLGSSFTPLGNPQNLFLYAYYHYSWWTFLGQMMILQLLATTLLWWLTRQIEITPFKLDLENPRLKRPLIVILFIFMFVAILLSVGRVFDYRNITLLIIAISLITVPKIIREVDYSLLITFILFFIVIGNISHIPEVVEYLQLFLKGSMMTFWTATILSQFISNVPTAIMLSPFTSAKMALIWGVNIGGMGTMIASMASLISYRIYLRNFPLYSGNYIQTYIKYNLAGLAIFLPISSLLLLLFGQ</sequence>
<dbReference type="AlphaFoldDB" id="A0A2I7N5J0"/>
<evidence type="ECO:0000256" key="4">
    <source>
        <dbReference type="ARBA" id="ARBA00022989"/>
    </source>
</evidence>
<feature type="transmembrane region" description="Helical" evidence="6">
    <location>
        <begin position="308"/>
        <end position="331"/>
    </location>
</feature>
<keyword evidence="3 6" id="KW-0812">Transmembrane</keyword>
<dbReference type="KEGG" id="nba:CUN60_05080"/>
<organism evidence="8 9">
    <name type="scientific">Aquella oligotrophica</name>
    <dbReference type="NCBI Taxonomy" id="2067065"/>
    <lineage>
        <taxon>Bacteria</taxon>
        <taxon>Pseudomonadati</taxon>
        <taxon>Pseudomonadota</taxon>
        <taxon>Betaproteobacteria</taxon>
        <taxon>Neisseriales</taxon>
        <taxon>Neisseriaceae</taxon>
        <taxon>Aquella</taxon>
    </lineage>
</organism>
<evidence type="ECO:0000256" key="2">
    <source>
        <dbReference type="ARBA" id="ARBA00022448"/>
    </source>
</evidence>
<dbReference type="GO" id="GO:0055085">
    <property type="term" value="P:transmembrane transport"/>
    <property type="evidence" value="ECO:0007669"/>
    <property type="project" value="InterPro"/>
</dbReference>
<feature type="domain" description="Citrate transporter-like" evidence="7">
    <location>
        <begin position="11"/>
        <end position="300"/>
    </location>
</feature>